<dbReference type="PANTHER" id="PTHR32063">
    <property type="match status" value="1"/>
</dbReference>
<dbReference type="PANTHER" id="PTHR32063:SF9">
    <property type="entry name" value="SIMILAR TO MULTIDRUG RESISTANCE PROTEIN MEXB"/>
    <property type="match status" value="1"/>
</dbReference>
<feature type="transmembrane region" description="Helical" evidence="9">
    <location>
        <begin position="538"/>
        <end position="557"/>
    </location>
</feature>
<comment type="similarity">
    <text evidence="2">Belongs to the resistance-nodulation-cell division (RND) (TC 2.A.6) family.</text>
</comment>
<name>A0A3B7MHM0_9BACT</name>
<dbReference type="FunFam" id="1.20.1640.10:FF:000001">
    <property type="entry name" value="Efflux pump membrane transporter"/>
    <property type="match status" value="1"/>
</dbReference>
<keyword evidence="5" id="KW-0997">Cell inner membrane</keyword>
<keyword evidence="3" id="KW-0813">Transport</keyword>
<dbReference type="NCBIfam" id="TIGR00915">
    <property type="entry name" value="2A0602"/>
    <property type="match status" value="1"/>
</dbReference>
<dbReference type="Proteomes" id="UP000263900">
    <property type="component" value="Chromosome"/>
</dbReference>
<evidence type="ECO:0000256" key="7">
    <source>
        <dbReference type="ARBA" id="ARBA00022989"/>
    </source>
</evidence>
<evidence type="ECO:0000256" key="1">
    <source>
        <dbReference type="ARBA" id="ARBA00004429"/>
    </source>
</evidence>
<evidence type="ECO:0000256" key="8">
    <source>
        <dbReference type="ARBA" id="ARBA00023136"/>
    </source>
</evidence>
<evidence type="ECO:0000256" key="6">
    <source>
        <dbReference type="ARBA" id="ARBA00022692"/>
    </source>
</evidence>
<feature type="domain" description="SSD" evidence="10">
    <location>
        <begin position="372"/>
        <end position="497"/>
    </location>
</feature>
<feature type="transmembrane region" description="Helical" evidence="9">
    <location>
        <begin position="926"/>
        <end position="951"/>
    </location>
</feature>
<dbReference type="SUPFAM" id="SSF82693">
    <property type="entry name" value="Multidrug efflux transporter AcrB pore domain, PN1, PN2, PC1 and PC2 subdomains"/>
    <property type="match status" value="3"/>
</dbReference>
<keyword evidence="12" id="KW-1185">Reference proteome</keyword>
<dbReference type="GO" id="GO:0042910">
    <property type="term" value="F:xenobiotic transmembrane transporter activity"/>
    <property type="evidence" value="ECO:0007669"/>
    <property type="project" value="TreeGrafter"/>
</dbReference>
<dbReference type="AlphaFoldDB" id="A0A3B7MHM0"/>
<feature type="transmembrane region" description="Helical" evidence="9">
    <location>
        <begin position="896"/>
        <end position="920"/>
    </location>
</feature>
<dbReference type="PRINTS" id="PR00702">
    <property type="entry name" value="ACRIFLAVINRP"/>
</dbReference>
<dbReference type="Gene3D" id="3.30.70.1440">
    <property type="entry name" value="Multidrug efflux transporter AcrB pore domain"/>
    <property type="match status" value="1"/>
</dbReference>
<dbReference type="Pfam" id="PF00873">
    <property type="entry name" value="ACR_tran"/>
    <property type="match status" value="1"/>
</dbReference>
<comment type="subcellular location">
    <subcellularLocation>
        <location evidence="1">Cell inner membrane</location>
        <topology evidence="1">Multi-pass membrane protein</topology>
    </subcellularLocation>
</comment>
<protein>
    <submittedName>
        <fullName evidence="11">Efflux RND transporter permease subunit</fullName>
    </submittedName>
</protein>
<dbReference type="GO" id="GO:0009636">
    <property type="term" value="P:response to toxic substance"/>
    <property type="evidence" value="ECO:0007669"/>
    <property type="project" value="UniProtKB-ARBA"/>
</dbReference>
<dbReference type="GO" id="GO:0005886">
    <property type="term" value="C:plasma membrane"/>
    <property type="evidence" value="ECO:0007669"/>
    <property type="project" value="UniProtKB-SubCell"/>
</dbReference>
<dbReference type="PROSITE" id="PS50156">
    <property type="entry name" value="SSD"/>
    <property type="match status" value="1"/>
</dbReference>
<dbReference type="Gene3D" id="1.20.1640.10">
    <property type="entry name" value="Multidrug efflux transporter AcrB transmembrane domain"/>
    <property type="match status" value="2"/>
</dbReference>
<dbReference type="SUPFAM" id="SSF82714">
    <property type="entry name" value="Multidrug efflux transporter AcrB TolC docking domain, DN and DC subdomains"/>
    <property type="match status" value="2"/>
</dbReference>
<sequence>MLEKFIRRPVLSLVISLVMVLLGIMALFTLPITQFPDIVPPSVVVTASYNGANAEVCAKAVATPLERAINGVPGMTYMNSVSSNNGVTLVQVFFEVGTDPDLAAVNVQNRVTTVLDELPEEVIKAGVTTEKEVNSMLLYLNVMSNDNNADEEFIYNFTDINILQELKRIDGVGFVDIMGSRDYSMRVWLKPDRLLSYNISTEEIIAALRHQNIEAAPGVTGENSGKDQQAKQYVLKYTGKFSTPEEYKELVLRANNDGSVLRLKDLADVEFGTVSYDMVSKTDGRPSASIMIKQRPGSNAQEVISTIKEKMVELEATSFPPGMVYNYAYDVSRFLDASIHEVLRTLIEAFILVFIVVFIFLQDFRSTLIPALAVPVALVGTLAFMQVLGFSINMLTLFALVLAIGIVVDNAIVVVEAVHVKMNQFHMSAMDATVAAMKEIGSAIVAITLVMSAVFVPVAFLSGPVGVFYRQFSLTLAMAIVISGINALTLTPALCALLLKHTPAGTRKKNFLQRFYGSFNKGYDRTERKYGRMVQWMAGRRMVTVLMLGFFCFAIWGSGKLLPTGFIPAEDQGMIYVNVTTPPGSTVERTEDVLDAVQKAIGGDGSIENISTLAGYSLMSDISGASYGMAMINLKSWEERKETVPALIRALKAKTSHIADAAIDFFSPPTVPGFGNAGGFELRLLNKNRSTDLRETARVSDQFLSSLKGNPALAGAFTSFDPNFPQYLIHVDQEVAAKQGVTIDNAMSTLQTLLGSYYATNFIRFGQMYKVMLQALPQYRANPEDVLKLYVKNSNDEMVPFSNFIRMEKVFGPEQITRYNMYTAAMINGDAAPGYTSGQAIAAIQQTADSVLPRGYSFEWSGMTREQILSGNQAVYIFIVCLMFVYLLLAAQYESFLLPLVVILSLPAGIAGAFALLLAAGLENNIYAQVALVMLIGLLGKNAILIVEFAVQRQKEGLTPLEAAREGAVSRLRPILMTSFAFIAGLIPLCIANGAGAMGNRSIGTAAAGGMLTGTLLGIFLVPGLYVLFASKHNKKKKRVSTDALPQQDLVPDQVTG</sequence>
<feature type="transmembrane region" description="Helical" evidence="9">
    <location>
        <begin position="472"/>
        <end position="499"/>
    </location>
</feature>
<organism evidence="11 12">
    <name type="scientific">Paraflavitalea soli</name>
    <dbReference type="NCBI Taxonomy" id="2315862"/>
    <lineage>
        <taxon>Bacteria</taxon>
        <taxon>Pseudomonadati</taxon>
        <taxon>Bacteroidota</taxon>
        <taxon>Chitinophagia</taxon>
        <taxon>Chitinophagales</taxon>
        <taxon>Chitinophagaceae</taxon>
        <taxon>Paraflavitalea</taxon>
    </lineage>
</organism>
<evidence type="ECO:0000256" key="9">
    <source>
        <dbReference type="SAM" id="Phobius"/>
    </source>
</evidence>
<dbReference type="GO" id="GO:0015562">
    <property type="term" value="F:efflux transmembrane transporter activity"/>
    <property type="evidence" value="ECO:0007669"/>
    <property type="project" value="InterPro"/>
</dbReference>
<feature type="transmembrane region" description="Helical" evidence="9">
    <location>
        <begin position="972"/>
        <end position="995"/>
    </location>
</feature>
<feature type="transmembrane region" description="Helical" evidence="9">
    <location>
        <begin position="440"/>
        <end position="460"/>
    </location>
</feature>
<accession>A0A3B7MHM0</accession>
<evidence type="ECO:0000259" key="10">
    <source>
        <dbReference type="PROSITE" id="PS50156"/>
    </source>
</evidence>
<feature type="transmembrane region" description="Helical" evidence="9">
    <location>
        <begin position="1007"/>
        <end position="1029"/>
    </location>
</feature>
<feature type="transmembrane region" description="Helical" evidence="9">
    <location>
        <begin position="873"/>
        <end position="889"/>
    </location>
</feature>
<dbReference type="RefSeq" id="WP_119048641.1">
    <property type="nucleotide sequence ID" value="NZ_CP032157.1"/>
</dbReference>
<reference evidence="11 12" key="1">
    <citation type="submission" date="2018-09" db="EMBL/GenBank/DDBJ databases">
        <title>Genome sequencing of strain 6GH32-13.</title>
        <authorList>
            <person name="Weon H.-Y."/>
            <person name="Heo J."/>
            <person name="Kwon S.-W."/>
        </authorList>
    </citation>
    <scope>NUCLEOTIDE SEQUENCE [LARGE SCALE GENOMIC DNA]</scope>
    <source>
        <strain evidence="11 12">5GH32-13</strain>
    </source>
</reference>
<feature type="transmembrane region" description="Helical" evidence="9">
    <location>
        <begin position="342"/>
        <end position="361"/>
    </location>
</feature>
<dbReference type="InterPro" id="IPR004764">
    <property type="entry name" value="MdtF-like"/>
</dbReference>
<proteinExistence type="inferred from homology"/>
<feature type="transmembrane region" description="Helical" evidence="9">
    <location>
        <begin position="12"/>
        <end position="32"/>
    </location>
</feature>
<dbReference type="InterPro" id="IPR000731">
    <property type="entry name" value="SSD"/>
</dbReference>
<dbReference type="InterPro" id="IPR027463">
    <property type="entry name" value="AcrB_DN_DC_subdom"/>
</dbReference>
<evidence type="ECO:0000313" key="11">
    <source>
        <dbReference type="EMBL" id="AXY72803.1"/>
    </source>
</evidence>
<dbReference type="OrthoDB" id="9758234at2"/>
<gene>
    <name evidence="11" type="ORF">D3H65_01930</name>
</gene>
<dbReference type="KEGG" id="pseg:D3H65_01930"/>
<dbReference type="Gene3D" id="3.30.70.1430">
    <property type="entry name" value="Multidrug efflux transporter AcrB pore domain"/>
    <property type="match status" value="2"/>
</dbReference>
<keyword evidence="8 9" id="KW-0472">Membrane</keyword>
<dbReference type="InterPro" id="IPR001036">
    <property type="entry name" value="Acrflvin-R"/>
</dbReference>
<feature type="transmembrane region" description="Helical" evidence="9">
    <location>
        <begin position="368"/>
        <end position="388"/>
    </location>
</feature>
<dbReference type="SUPFAM" id="SSF82866">
    <property type="entry name" value="Multidrug efflux transporter AcrB transmembrane domain"/>
    <property type="match status" value="2"/>
</dbReference>
<evidence type="ECO:0000256" key="3">
    <source>
        <dbReference type="ARBA" id="ARBA00022448"/>
    </source>
</evidence>
<dbReference type="Gene3D" id="3.30.70.1320">
    <property type="entry name" value="Multidrug efflux transporter AcrB pore domain like"/>
    <property type="match status" value="1"/>
</dbReference>
<dbReference type="Gene3D" id="3.30.2090.10">
    <property type="entry name" value="Multidrug efflux transporter AcrB TolC docking domain, DN and DC subdomains"/>
    <property type="match status" value="2"/>
</dbReference>
<keyword evidence="7 9" id="KW-1133">Transmembrane helix</keyword>
<evidence type="ECO:0000256" key="2">
    <source>
        <dbReference type="ARBA" id="ARBA00010942"/>
    </source>
</evidence>
<evidence type="ECO:0000313" key="12">
    <source>
        <dbReference type="Proteomes" id="UP000263900"/>
    </source>
</evidence>
<keyword evidence="4" id="KW-1003">Cell membrane</keyword>
<feature type="transmembrane region" description="Helical" evidence="9">
    <location>
        <begin position="394"/>
        <end position="419"/>
    </location>
</feature>
<dbReference type="EMBL" id="CP032157">
    <property type="protein sequence ID" value="AXY72803.1"/>
    <property type="molecule type" value="Genomic_DNA"/>
</dbReference>
<evidence type="ECO:0000256" key="5">
    <source>
        <dbReference type="ARBA" id="ARBA00022519"/>
    </source>
</evidence>
<evidence type="ECO:0000256" key="4">
    <source>
        <dbReference type="ARBA" id="ARBA00022475"/>
    </source>
</evidence>
<keyword evidence="6 9" id="KW-0812">Transmembrane</keyword>